<dbReference type="AlphaFoldDB" id="A0A2S5TIW7"/>
<evidence type="ECO:0000313" key="2">
    <source>
        <dbReference type="EMBL" id="PPE74934.1"/>
    </source>
</evidence>
<keyword evidence="3" id="KW-1185">Reference proteome</keyword>
<comment type="caution">
    <text evidence="2">The sequence shown here is derived from an EMBL/GenBank/DDBJ whole genome shotgun (WGS) entry which is preliminary data.</text>
</comment>
<dbReference type="OrthoDB" id="9785847at2"/>
<dbReference type="PANTHER" id="PTHR43689:SF8">
    <property type="entry name" value="ALPHA_BETA-HYDROLASES SUPERFAMILY PROTEIN"/>
    <property type="match status" value="1"/>
</dbReference>
<sequence length="283" mass="30669">MASLSTLQTYHTLAGLFAPQFAVRSARRLMMRPRRLPPRDWEQPALAAAQRIHFRFGLSGLRWGKAGDPVVLMLHGWEGRPSQFGRFVAPLLAAGRQVIALEGPAHGQSPGDEANVVSFAYALMEVVPEIEKLEAVVGHSMGAGAVVYALGQGLNVDRVVLLGGPSSLRGVLHRFAGFVGLPQAAHARFLQEVEDYTGVPLDDLDGVRTAPRLRPAALIVHDRDDDTVPYGDGAALASAWPGAELYSTSRLGHWRILTDERVVQRVMAFLAPERVAPELPRAA</sequence>
<organism evidence="2 3">
    <name type="scientific">Solimonas fluminis</name>
    <dbReference type="NCBI Taxonomy" id="2086571"/>
    <lineage>
        <taxon>Bacteria</taxon>
        <taxon>Pseudomonadati</taxon>
        <taxon>Pseudomonadota</taxon>
        <taxon>Gammaproteobacteria</taxon>
        <taxon>Nevskiales</taxon>
        <taxon>Nevskiaceae</taxon>
        <taxon>Solimonas</taxon>
    </lineage>
</organism>
<dbReference type="InterPro" id="IPR029058">
    <property type="entry name" value="AB_hydrolase_fold"/>
</dbReference>
<dbReference type="PANTHER" id="PTHR43689">
    <property type="entry name" value="HYDROLASE"/>
    <property type="match status" value="1"/>
</dbReference>
<dbReference type="EMBL" id="PSNW01000002">
    <property type="protein sequence ID" value="PPE74934.1"/>
    <property type="molecule type" value="Genomic_DNA"/>
</dbReference>
<proteinExistence type="predicted"/>
<dbReference type="Gene3D" id="3.40.50.1820">
    <property type="entry name" value="alpha/beta hydrolase"/>
    <property type="match status" value="1"/>
</dbReference>
<dbReference type="GO" id="GO:0016787">
    <property type="term" value="F:hydrolase activity"/>
    <property type="evidence" value="ECO:0007669"/>
    <property type="project" value="UniProtKB-KW"/>
</dbReference>
<name>A0A2S5TIW7_9GAMM</name>
<accession>A0A2S5TIW7</accession>
<protein>
    <submittedName>
        <fullName evidence="2">Alpha/beta hydrolase</fullName>
    </submittedName>
</protein>
<dbReference type="InterPro" id="IPR000073">
    <property type="entry name" value="AB_hydrolase_1"/>
</dbReference>
<dbReference type="RefSeq" id="WP_104229161.1">
    <property type="nucleotide sequence ID" value="NZ_PSNW01000002.1"/>
</dbReference>
<dbReference type="Pfam" id="PF00561">
    <property type="entry name" value="Abhydrolase_1"/>
    <property type="match status" value="1"/>
</dbReference>
<reference evidence="2 3" key="1">
    <citation type="submission" date="2018-02" db="EMBL/GenBank/DDBJ databases">
        <title>Genome sequencing of Solimonas sp. HR-BB.</title>
        <authorList>
            <person name="Lee Y."/>
            <person name="Jeon C.O."/>
        </authorList>
    </citation>
    <scope>NUCLEOTIDE SEQUENCE [LARGE SCALE GENOMIC DNA]</scope>
    <source>
        <strain evidence="2 3">HR-BB</strain>
    </source>
</reference>
<feature type="domain" description="AB hydrolase-1" evidence="1">
    <location>
        <begin position="69"/>
        <end position="164"/>
    </location>
</feature>
<dbReference type="Proteomes" id="UP000238220">
    <property type="component" value="Unassembled WGS sequence"/>
</dbReference>
<evidence type="ECO:0000259" key="1">
    <source>
        <dbReference type="Pfam" id="PF00561"/>
    </source>
</evidence>
<gene>
    <name evidence="2" type="ORF">C3942_04450</name>
</gene>
<keyword evidence="2" id="KW-0378">Hydrolase</keyword>
<dbReference type="SUPFAM" id="SSF53474">
    <property type="entry name" value="alpha/beta-Hydrolases"/>
    <property type="match status" value="1"/>
</dbReference>
<evidence type="ECO:0000313" key="3">
    <source>
        <dbReference type="Proteomes" id="UP000238220"/>
    </source>
</evidence>